<reference evidence="2 3" key="1">
    <citation type="submission" date="2006-02" db="EMBL/GenBank/DDBJ databases">
        <authorList>
            <person name="Pinhassi J."/>
            <person name="Pedros-Alio C."/>
            <person name="Ferriera S."/>
            <person name="Johnson J."/>
            <person name="Kravitz S."/>
            <person name="Halpern A."/>
            <person name="Remington K."/>
            <person name="Beeson K."/>
            <person name="Tran B."/>
            <person name="Rogers Y.-H."/>
            <person name="Friedman R."/>
            <person name="Venter J.C."/>
        </authorList>
    </citation>
    <scope>NUCLEOTIDE SEQUENCE [LARGE SCALE GENOMIC DNA]</scope>
    <source>
        <strain evidence="2 3">MED297</strain>
    </source>
</reference>
<comment type="caution">
    <text evidence="2">The sequence shown here is derived from an EMBL/GenBank/DDBJ whole genome shotgun (WGS) entry which is preliminary data.</text>
</comment>
<feature type="transmembrane region" description="Helical" evidence="1">
    <location>
        <begin position="73"/>
        <end position="94"/>
    </location>
</feature>
<protein>
    <submittedName>
        <fullName evidence="2">Uncharacterized protein</fullName>
    </submittedName>
</protein>
<sequence length="208" mass="22552">MDTFLHISLSFPTAIWTTALLICLLFLVIAMLGMADFDIPGVDVDLDVDADAELPGVAGWLSTFGLTGVPVPVILTLLALYAWLASYFAAYLVMPSEAGLMSWLIGTVISLGAFVVAIPCTAITIRPLRKLFGKAQRQVLGRYAIGKNCTIRSSRVDETFGEAHFNYEGASLIIQVRAPAHLGYKSGDEVTIVRFIPEQGCFQLAQTH</sequence>
<dbReference type="HOGENOM" id="CLU_086035_1_0_6"/>
<dbReference type="OrthoDB" id="8912654at2"/>
<keyword evidence="1" id="KW-1133">Transmembrane helix</keyword>
<name>A4BJ74_9GAMM</name>
<gene>
    <name evidence="2" type="ORF">MED297_05264</name>
</gene>
<keyword evidence="3" id="KW-1185">Reference proteome</keyword>
<dbReference type="Proteomes" id="UP000005953">
    <property type="component" value="Unassembled WGS sequence"/>
</dbReference>
<evidence type="ECO:0000313" key="2">
    <source>
        <dbReference type="EMBL" id="EAR07827.1"/>
    </source>
</evidence>
<dbReference type="EMBL" id="AAOE01000031">
    <property type="protein sequence ID" value="EAR07827.1"/>
    <property type="molecule type" value="Genomic_DNA"/>
</dbReference>
<dbReference type="STRING" id="314283.MED297_05264"/>
<organism evidence="2 3">
    <name type="scientific">Reinekea blandensis MED297</name>
    <dbReference type="NCBI Taxonomy" id="314283"/>
    <lineage>
        <taxon>Bacteria</taxon>
        <taxon>Pseudomonadati</taxon>
        <taxon>Pseudomonadota</taxon>
        <taxon>Gammaproteobacteria</taxon>
        <taxon>Oceanospirillales</taxon>
        <taxon>Saccharospirillaceae</taxon>
        <taxon>Reinekea</taxon>
    </lineage>
</organism>
<accession>A4BJ74</accession>
<dbReference type="AlphaFoldDB" id="A4BJ74"/>
<dbReference type="RefSeq" id="WP_008048141.1">
    <property type="nucleotide sequence ID" value="NZ_CH724155.1"/>
</dbReference>
<evidence type="ECO:0000256" key="1">
    <source>
        <dbReference type="SAM" id="Phobius"/>
    </source>
</evidence>
<feature type="transmembrane region" description="Helical" evidence="1">
    <location>
        <begin position="14"/>
        <end position="32"/>
    </location>
</feature>
<feature type="transmembrane region" description="Helical" evidence="1">
    <location>
        <begin position="100"/>
        <end position="125"/>
    </location>
</feature>
<evidence type="ECO:0000313" key="3">
    <source>
        <dbReference type="Proteomes" id="UP000005953"/>
    </source>
</evidence>
<keyword evidence="1" id="KW-0812">Transmembrane</keyword>
<proteinExistence type="predicted"/>
<keyword evidence="1" id="KW-0472">Membrane</keyword>